<keyword evidence="2" id="KW-0862">Zinc</keyword>
<dbReference type="PANTHER" id="PTHR37534">
    <property type="entry name" value="TRANSCRIPTIONAL ACTIVATOR PROTEIN UGA3"/>
    <property type="match status" value="1"/>
</dbReference>
<dbReference type="PROSITE" id="PS50048">
    <property type="entry name" value="ZN2_CY6_FUNGAL_2"/>
    <property type="match status" value="1"/>
</dbReference>
<feature type="compositionally biased region" description="Pro residues" evidence="7">
    <location>
        <begin position="20"/>
        <end position="31"/>
    </location>
</feature>
<dbReference type="SMART" id="SM00066">
    <property type="entry name" value="GAL4"/>
    <property type="match status" value="1"/>
</dbReference>
<evidence type="ECO:0000256" key="5">
    <source>
        <dbReference type="ARBA" id="ARBA00023163"/>
    </source>
</evidence>
<evidence type="ECO:0000256" key="3">
    <source>
        <dbReference type="ARBA" id="ARBA00023015"/>
    </source>
</evidence>
<dbReference type="InterPro" id="IPR021858">
    <property type="entry name" value="Fun_TF"/>
</dbReference>
<dbReference type="SUPFAM" id="SSF57701">
    <property type="entry name" value="Zn2/Cys6 DNA-binding domain"/>
    <property type="match status" value="1"/>
</dbReference>
<feature type="compositionally biased region" description="Basic and acidic residues" evidence="7">
    <location>
        <begin position="220"/>
        <end position="230"/>
    </location>
</feature>
<dbReference type="EMBL" id="MU853432">
    <property type="protein sequence ID" value="KAK4130751.1"/>
    <property type="molecule type" value="Genomic_DNA"/>
</dbReference>
<reference evidence="9" key="2">
    <citation type="submission" date="2023-05" db="EMBL/GenBank/DDBJ databases">
        <authorList>
            <consortium name="Lawrence Berkeley National Laboratory"/>
            <person name="Steindorff A."/>
            <person name="Hensen N."/>
            <person name="Bonometti L."/>
            <person name="Westerberg I."/>
            <person name="Brannstrom I.O."/>
            <person name="Guillou S."/>
            <person name="Cros-Aarteil S."/>
            <person name="Calhoun S."/>
            <person name="Haridas S."/>
            <person name="Kuo A."/>
            <person name="Mondo S."/>
            <person name="Pangilinan J."/>
            <person name="Riley R."/>
            <person name="Labutti K."/>
            <person name="Andreopoulos B."/>
            <person name="Lipzen A."/>
            <person name="Chen C."/>
            <person name="Yanf M."/>
            <person name="Daum C."/>
            <person name="Ng V."/>
            <person name="Clum A."/>
            <person name="Ohm R."/>
            <person name="Martin F."/>
            <person name="Silar P."/>
            <person name="Natvig D."/>
            <person name="Lalanne C."/>
            <person name="Gautier V."/>
            <person name="Ament-Velasquez S.L."/>
            <person name="Kruys A."/>
            <person name="Hutchinson M.I."/>
            <person name="Powell A.J."/>
            <person name="Barry K."/>
            <person name="Miller A.N."/>
            <person name="Grigoriev I.V."/>
            <person name="Debuchy R."/>
            <person name="Gladieux P."/>
            <person name="Thoren M.H."/>
            <person name="Johannesson H."/>
        </authorList>
    </citation>
    <scope>NUCLEOTIDE SEQUENCE</scope>
    <source>
        <strain evidence="9">CBS 123565</strain>
    </source>
</reference>
<accession>A0AAN6UDT8</accession>
<dbReference type="GO" id="GO:0005634">
    <property type="term" value="C:nucleus"/>
    <property type="evidence" value="ECO:0007669"/>
    <property type="project" value="UniProtKB-SubCell"/>
</dbReference>
<organism evidence="9 10">
    <name type="scientific">Trichocladium antarcticum</name>
    <dbReference type="NCBI Taxonomy" id="1450529"/>
    <lineage>
        <taxon>Eukaryota</taxon>
        <taxon>Fungi</taxon>
        <taxon>Dikarya</taxon>
        <taxon>Ascomycota</taxon>
        <taxon>Pezizomycotina</taxon>
        <taxon>Sordariomycetes</taxon>
        <taxon>Sordariomycetidae</taxon>
        <taxon>Sordariales</taxon>
        <taxon>Chaetomiaceae</taxon>
        <taxon>Trichocladium</taxon>
    </lineage>
</organism>
<feature type="region of interest" description="Disordered" evidence="7">
    <location>
        <begin position="157"/>
        <end position="277"/>
    </location>
</feature>
<protein>
    <recommendedName>
        <fullName evidence="8">Zn(2)-C6 fungal-type domain-containing protein</fullName>
    </recommendedName>
</protein>
<dbReference type="GO" id="GO:0008270">
    <property type="term" value="F:zinc ion binding"/>
    <property type="evidence" value="ECO:0007669"/>
    <property type="project" value="InterPro"/>
</dbReference>
<feature type="region of interest" description="Disordered" evidence="7">
    <location>
        <begin position="631"/>
        <end position="692"/>
    </location>
</feature>
<evidence type="ECO:0000256" key="7">
    <source>
        <dbReference type="SAM" id="MobiDB-lite"/>
    </source>
</evidence>
<feature type="compositionally biased region" description="Acidic residues" evidence="7">
    <location>
        <begin position="261"/>
        <end position="275"/>
    </location>
</feature>
<dbReference type="Proteomes" id="UP001304895">
    <property type="component" value="Unassembled WGS sequence"/>
</dbReference>
<gene>
    <name evidence="9" type="ORF">BT67DRAFT_209192</name>
</gene>
<dbReference type="GO" id="GO:0000976">
    <property type="term" value="F:transcription cis-regulatory region binding"/>
    <property type="evidence" value="ECO:0007669"/>
    <property type="project" value="TreeGrafter"/>
</dbReference>
<evidence type="ECO:0000259" key="8">
    <source>
        <dbReference type="PROSITE" id="PS50048"/>
    </source>
</evidence>
<keyword evidence="5" id="KW-0804">Transcription</keyword>
<dbReference type="CDD" id="cd00067">
    <property type="entry name" value="GAL4"/>
    <property type="match status" value="1"/>
</dbReference>
<dbReference type="PROSITE" id="PS00463">
    <property type="entry name" value="ZN2_CY6_FUNGAL_1"/>
    <property type="match status" value="1"/>
</dbReference>
<evidence type="ECO:0000256" key="2">
    <source>
        <dbReference type="ARBA" id="ARBA00022833"/>
    </source>
</evidence>
<proteinExistence type="predicted"/>
<dbReference type="GO" id="GO:0000981">
    <property type="term" value="F:DNA-binding transcription factor activity, RNA polymerase II-specific"/>
    <property type="evidence" value="ECO:0007669"/>
    <property type="project" value="InterPro"/>
</dbReference>
<keyword evidence="10" id="KW-1185">Reference proteome</keyword>
<evidence type="ECO:0000256" key="4">
    <source>
        <dbReference type="ARBA" id="ARBA00023125"/>
    </source>
</evidence>
<keyword evidence="4" id="KW-0238">DNA-binding</keyword>
<dbReference type="AlphaFoldDB" id="A0AAN6UDT8"/>
<dbReference type="Gene3D" id="4.10.240.10">
    <property type="entry name" value="Zn(2)-C6 fungal-type DNA-binding domain"/>
    <property type="match status" value="1"/>
</dbReference>
<evidence type="ECO:0000313" key="10">
    <source>
        <dbReference type="Proteomes" id="UP001304895"/>
    </source>
</evidence>
<feature type="region of interest" description="Disordered" evidence="7">
    <location>
        <begin position="1"/>
        <end position="41"/>
    </location>
</feature>
<feature type="compositionally biased region" description="Polar residues" evidence="7">
    <location>
        <begin position="231"/>
        <end position="240"/>
    </location>
</feature>
<sequence length="959" mass="105456">MDSAVSPQDADSPHELQPLTSPPSPPPPPLPKRTTVRKRTKTGCLTCRRRRIKCDEGKPICSNCIKSKRECEGYSQRLTFKEPLGSFSSGNLFGHPIYHRQVQDALLNAQISAAKTQAASSQGPLAVIAPKPPSVAFSGAAPSVPFSQGYPTPIRPSFAGPPVFTSPHQLPSPPLLGPDSASPHDQPCSPVHGLPLDHGGVSRAARPAQGSLPGPTLDHVPPETGRHRESVSGQGQSLASPDSGDGRRDPVSSAEEGYWQSDDEASMGESDDDAIPDAHTMHLESNDLGIQVARRLQPHHDVYGVDIRSFAGLTNDNVLDTYTPSSDSSPLNDSHTAAIFWYFANVTGQSMSLYERQPFDPTPLFQGHPVPKQRQHLWTYTFPIMAFNHPALMQAMLALGSLQMAKLQGSPPTAAMKHYHLCLRRIAKNYQSAHRRTQPATLAATLLLGFYEVWNSDHDKWCKHMWGARAILRDIPLGRMTRDVLAHRRREREQALRSHQCSEHCFAAHGDLGADSGEVDTELIFQLTGQRTDYGGGWGRVEGDEPRPSRLTERDVETYEQIRDLYWWYCKMDVYQSFLGGTRPLMEYQSWSQCVPRGPIGKIDSIYGTFDFLILMLGRLANFASQDLARKRKARKAQGPPPGQGRGPGMGRGQSPPLSAGLMPSSGRVTVPRGFSPPRETSPSADSTDDLDFDASTANAVREWEEIRAAFEVFRARLGPDFEPMGPDFAPPEMTPFGPALMYRTYSIAGIWMNYYMGLITLHRAHPSMPPVAVIAAGMAAQQTGRWANEIARIAAGLHEDTTHVAAVSTLVGAAFIESCFCLFVAGVQYQDIHQRHWTIRRLRDIARLTGWQSARQIADGCESGWNKAAELGRGPPYHSPPELGPLFPDAVWNRPRRVDRRIMELESGDSRLVLAKSEQAHYALGLLSVEQDLDTLEIDDEGNDGGGDGGSWEGRIEG</sequence>
<name>A0AAN6UDT8_9PEZI</name>
<comment type="caution">
    <text evidence="9">The sequence shown here is derived from an EMBL/GenBank/DDBJ whole genome shotgun (WGS) entry which is preliminary data.</text>
</comment>
<dbReference type="InterPro" id="IPR036864">
    <property type="entry name" value="Zn2-C6_fun-type_DNA-bd_sf"/>
</dbReference>
<dbReference type="Pfam" id="PF11951">
    <property type="entry name" value="Fungal_trans_2"/>
    <property type="match status" value="1"/>
</dbReference>
<dbReference type="InterPro" id="IPR001138">
    <property type="entry name" value="Zn2Cys6_DnaBD"/>
</dbReference>
<keyword evidence="3" id="KW-0805">Transcription regulation</keyword>
<dbReference type="GO" id="GO:0045944">
    <property type="term" value="P:positive regulation of transcription by RNA polymerase II"/>
    <property type="evidence" value="ECO:0007669"/>
    <property type="project" value="TreeGrafter"/>
</dbReference>
<evidence type="ECO:0000256" key="1">
    <source>
        <dbReference type="ARBA" id="ARBA00004123"/>
    </source>
</evidence>
<keyword evidence="6" id="KW-0539">Nucleus</keyword>
<evidence type="ECO:0000256" key="6">
    <source>
        <dbReference type="ARBA" id="ARBA00023242"/>
    </source>
</evidence>
<reference evidence="9" key="1">
    <citation type="journal article" date="2023" name="Mol. Phylogenet. Evol.">
        <title>Genome-scale phylogeny and comparative genomics of the fungal order Sordariales.</title>
        <authorList>
            <person name="Hensen N."/>
            <person name="Bonometti L."/>
            <person name="Westerberg I."/>
            <person name="Brannstrom I.O."/>
            <person name="Guillou S."/>
            <person name="Cros-Aarteil S."/>
            <person name="Calhoun S."/>
            <person name="Haridas S."/>
            <person name="Kuo A."/>
            <person name="Mondo S."/>
            <person name="Pangilinan J."/>
            <person name="Riley R."/>
            <person name="LaButti K."/>
            <person name="Andreopoulos B."/>
            <person name="Lipzen A."/>
            <person name="Chen C."/>
            <person name="Yan M."/>
            <person name="Daum C."/>
            <person name="Ng V."/>
            <person name="Clum A."/>
            <person name="Steindorff A."/>
            <person name="Ohm R.A."/>
            <person name="Martin F."/>
            <person name="Silar P."/>
            <person name="Natvig D.O."/>
            <person name="Lalanne C."/>
            <person name="Gautier V."/>
            <person name="Ament-Velasquez S.L."/>
            <person name="Kruys A."/>
            <person name="Hutchinson M.I."/>
            <person name="Powell A.J."/>
            <person name="Barry K."/>
            <person name="Miller A.N."/>
            <person name="Grigoriev I.V."/>
            <person name="Debuchy R."/>
            <person name="Gladieux P."/>
            <person name="Hiltunen Thoren M."/>
            <person name="Johannesson H."/>
        </authorList>
    </citation>
    <scope>NUCLEOTIDE SEQUENCE</scope>
    <source>
        <strain evidence="9">CBS 123565</strain>
    </source>
</reference>
<dbReference type="Pfam" id="PF00172">
    <property type="entry name" value="Zn_clus"/>
    <property type="match status" value="1"/>
</dbReference>
<comment type="subcellular location">
    <subcellularLocation>
        <location evidence="1">Nucleus</location>
    </subcellularLocation>
</comment>
<feature type="region of interest" description="Disordered" evidence="7">
    <location>
        <begin position="938"/>
        <end position="959"/>
    </location>
</feature>
<feature type="domain" description="Zn(2)-C6 fungal-type" evidence="8">
    <location>
        <begin position="43"/>
        <end position="71"/>
    </location>
</feature>
<evidence type="ECO:0000313" key="9">
    <source>
        <dbReference type="EMBL" id="KAK4130751.1"/>
    </source>
</evidence>
<dbReference type="PANTHER" id="PTHR37534:SF23">
    <property type="entry name" value="ZN(II)2CYS6 TRANSCRIPTION FACTOR (EUROFUNG)"/>
    <property type="match status" value="1"/>
</dbReference>